<sequence>MPPGRTLLPNKINKIMATLLDKISDLNDLVLQGKAMEAFEKYYHEDVVMQENDLPPTVGKAANRTREEEFFANITEFRGANPLKVTVGEGVSMVEWHYDYTHKEWGLRNYTQVSVQEWKDGLIIREKFYYAN</sequence>
<comment type="caution">
    <text evidence="2">The sequence shown here is derived from an EMBL/GenBank/DDBJ whole genome shotgun (WGS) entry which is preliminary data.</text>
</comment>
<evidence type="ECO:0000313" key="2">
    <source>
        <dbReference type="EMBL" id="GHE63113.1"/>
    </source>
</evidence>
<accession>A0ABQ3I4E3</accession>
<reference evidence="3" key="1">
    <citation type="journal article" date="2019" name="Int. J. Syst. Evol. Microbiol.">
        <title>The Global Catalogue of Microorganisms (GCM) 10K type strain sequencing project: providing services to taxonomists for standard genome sequencing and annotation.</title>
        <authorList>
            <consortium name="The Broad Institute Genomics Platform"/>
            <consortium name="The Broad Institute Genome Sequencing Center for Infectious Disease"/>
            <person name="Wu L."/>
            <person name="Ma J."/>
        </authorList>
    </citation>
    <scope>NUCLEOTIDE SEQUENCE [LARGE SCALE GENOMIC DNA]</scope>
    <source>
        <strain evidence="3">CGMCC 1.15111</strain>
    </source>
</reference>
<dbReference type="InterPro" id="IPR032710">
    <property type="entry name" value="NTF2-like_dom_sf"/>
</dbReference>
<evidence type="ECO:0000259" key="1">
    <source>
        <dbReference type="Pfam" id="PF12680"/>
    </source>
</evidence>
<dbReference type="PANTHER" id="PTHR34003:SF2">
    <property type="entry name" value="SNOAL-LIKE DOMAIN-CONTAINING PROTEIN"/>
    <property type="match status" value="1"/>
</dbReference>
<dbReference type="EMBL" id="BNAG01000002">
    <property type="protein sequence ID" value="GHE63113.1"/>
    <property type="molecule type" value="Genomic_DNA"/>
</dbReference>
<proteinExistence type="predicted"/>
<dbReference type="InterPro" id="IPR037401">
    <property type="entry name" value="SnoaL-like"/>
</dbReference>
<protein>
    <recommendedName>
        <fullName evidence="1">SnoaL-like domain-containing protein</fullName>
    </recommendedName>
</protein>
<evidence type="ECO:0000313" key="3">
    <source>
        <dbReference type="Proteomes" id="UP000658258"/>
    </source>
</evidence>
<name>A0ABQ3I4E3_9BACT</name>
<feature type="domain" description="SnoaL-like" evidence="1">
    <location>
        <begin position="30"/>
        <end position="125"/>
    </location>
</feature>
<dbReference type="Pfam" id="PF12680">
    <property type="entry name" value="SnoaL_2"/>
    <property type="match status" value="1"/>
</dbReference>
<dbReference type="Gene3D" id="3.10.450.50">
    <property type="match status" value="1"/>
</dbReference>
<dbReference type="Proteomes" id="UP000658258">
    <property type="component" value="Unassembled WGS sequence"/>
</dbReference>
<gene>
    <name evidence="2" type="ORF">GCM10011340_18030</name>
</gene>
<organism evidence="2 3">
    <name type="scientific">Roseivirga thermotolerans</name>
    <dbReference type="NCBI Taxonomy" id="1758176"/>
    <lineage>
        <taxon>Bacteria</taxon>
        <taxon>Pseudomonadati</taxon>
        <taxon>Bacteroidota</taxon>
        <taxon>Cytophagia</taxon>
        <taxon>Cytophagales</taxon>
        <taxon>Roseivirgaceae</taxon>
        <taxon>Roseivirga</taxon>
    </lineage>
</organism>
<keyword evidence="3" id="KW-1185">Reference proteome</keyword>
<dbReference type="SUPFAM" id="SSF54427">
    <property type="entry name" value="NTF2-like"/>
    <property type="match status" value="1"/>
</dbReference>
<dbReference type="PANTHER" id="PTHR34003">
    <property type="entry name" value="BLL2395 PROTEIN"/>
    <property type="match status" value="1"/>
</dbReference>